<dbReference type="PATRIC" id="fig|446692.3.peg.1108"/>
<name>A0A0U5ES81_9PROT</name>
<dbReference type="GeneID" id="34782216"/>
<dbReference type="GO" id="GO:0005975">
    <property type="term" value="P:carbohydrate metabolic process"/>
    <property type="evidence" value="ECO:0007669"/>
    <property type="project" value="InterPro"/>
</dbReference>
<dbReference type="CDD" id="cd01399">
    <property type="entry name" value="GlcN6P_deaminase"/>
    <property type="match status" value="1"/>
</dbReference>
<dbReference type="GO" id="GO:0042802">
    <property type="term" value="F:identical protein binding"/>
    <property type="evidence" value="ECO:0007669"/>
    <property type="project" value="TreeGrafter"/>
</dbReference>
<evidence type="ECO:0000313" key="5">
    <source>
        <dbReference type="Proteomes" id="UP000056109"/>
    </source>
</evidence>
<dbReference type="SUPFAM" id="SSF100950">
    <property type="entry name" value="NagB/RpiA/CoA transferase-like"/>
    <property type="match status" value="1"/>
</dbReference>
<reference evidence="5" key="1">
    <citation type="submission" date="2014-09" db="EMBL/GenBank/DDBJ databases">
        <authorList>
            <person name="Illeghems K.G."/>
        </authorList>
    </citation>
    <scope>NUCLEOTIDE SEQUENCE [LARGE SCALE GENOMIC DNA]</scope>
    <source>
        <strain evidence="5">108B</strain>
    </source>
</reference>
<dbReference type="NCBIfam" id="TIGR00502">
    <property type="entry name" value="nagB"/>
    <property type="match status" value="1"/>
</dbReference>
<keyword evidence="1 4" id="KW-0378">Hydrolase</keyword>
<dbReference type="PANTHER" id="PTHR11280">
    <property type="entry name" value="GLUCOSAMINE-6-PHOSPHATE ISOMERASE"/>
    <property type="match status" value="1"/>
</dbReference>
<dbReference type="EC" id="3.5.99.6" evidence="2"/>
<dbReference type="KEGG" id="asz:ASN_1108"/>
<dbReference type="RefSeq" id="WP_058987366.1">
    <property type="nucleotide sequence ID" value="NZ_LN606600.1"/>
</dbReference>
<dbReference type="Pfam" id="PF01182">
    <property type="entry name" value="Glucosamine_iso"/>
    <property type="match status" value="1"/>
</dbReference>
<feature type="domain" description="Glucosamine/galactosamine-6-phosphate isomerase" evidence="3">
    <location>
        <begin position="11"/>
        <end position="225"/>
    </location>
</feature>
<accession>A0A0U5ES81</accession>
<dbReference type="GO" id="GO:0019262">
    <property type="term" value="P:N-acetylneuraminate catabolic process"/>
    <property type="evidence" value="ECO:0007669"/>
    <property type="project" value="TreeGrafter"/>
</dbReference>
<evidence type="ECO:0000259" key="3">
    <source>
        <dbReference type="Pfam" id="PF01182"/>
    </source>
</evidence>
<dbReference type="EMBL" id="LN606600">
    <property type="protein sequence ID" value="CEF40489.1"/>
    <property type="molecule type" value="Genomic_DNA"/>
</dbReference>
<dbReference type="GO" id="GO:0005737">
    <property type="term" value="C:cytoplasm"/>
    <property type="evidence" value="ECO:0007669"/>
    <property type="project" value="TreeGrafter"/>
</dbReference>
<dbReference type="Gene3D" id="3.40.50.1360">
    <property type="match status" value="1"/>
</dbReference>
<keyword evidence="5" id="KW-1185">Reference proteome</keyword>
<dbReference type="InterPro" id="IPR006148">
    <property type="entry name" value="Glc/Gal-6P_isomerase"/>
</dbReference>
<dbReference type="AlphaFoldDB" id="A0A0U5ES81"/>
<evidence type="ECO:0000313" key="4">
    <source>
        <dbReference type="EMBL" id="CEF40489.1"/>
    </source>
</evidence>
<dbReference type="Proteomes" id="UP000056109">
    <property type="component" value="Chromosome I"/>
</dbReference>
<dbReference type="InterPro" id="IPR004547">
    <property type="entry name" value="Glucosamine6P_isomerase"/>
</dbReference>
<dbReference type="PANTHER" id="PTHR11280:SF5">
    <property type="entry name" value="GLUCOSAMINE-6-PHOSPHATE ISOMERASE"/>
    <property type="match status" value="1"/>
</dbReference>
<evidence type="ECO:0000256" key="2">
    <source>
        <dbReference type="NCBIfam" id="TIGR00502"/>
    </source>
</evidence>
<dbReference type="GO" id="GO:0006043">
    <property type="term" value="P:glucosamine catabolic process"/>
    <property type="evidence" value="ECO:0007669"/>
    <property type="project" value="TreeGrafter"/>
</dbReference>
<protein>
    <recommendedName>
        <fullName evidence="2">Glucosamine-6-phosphate deaminase</fullName>
        <ecNumber evidence="2">3.5.99.6</ecNumber>
    </recommendedName>
</protein>
<proteinExistence type="predicted"/>
<dbReference type="InterPro" id="IPR037171">
    <property type="entry name" value="NagB/RpiA_transferase-like"/>
</dbReference>
<evidence type="ECO:0000256" key="1">
    <source>
        <dbReference type="ARBA" id="ARBA00022801"/>
    </source>
</evidence>
<dbReference type="GO" id="GO:0006046">
    <property type="term" value="P:N-acetylglucosamine catabolic process"/>
    <property type="evidence" value="ECO:0007669"/>
    <property type="project" value="UniProtKB-UniRule"/>
</dbReference>
<organism evidence="4 5">
    <name type="scientific">Acetobacter senegalensis</name>
    <dbReference type="NCBI Taxonomy" id="446692"/>
    <lineage>
        <taxon>Bacteria</taxon>
        <taxon>Pseudomonadati</taxon>
        <taxon>Pseudomonadota</taxon>
        <taxon>Alphaproteobacteria</taxon>
        <taxon>Acetobacterales</taxon>
        <taxon>Acetobacteraceae</taxon>
        <taxon>Acetobacter</taxon>
    </lineage>
</organism>
<dbReference type="PROSITE" id="PS01161">
    <property type="entry name" value="GLC_GALNAC_ISOMERASE"/>
    <property type="match status" value="1"/>
</dbReference>
<sequence>MKVFLCPNRTDLARLTATLLAEQISRKPNSVLGLATGRTMEAVYAHLVQRHREDGLDFSGCTTFNLDEYVGLPATDARSYHAYMHTHLFQHVGIAPDRTHLPNGMAADLAAEGQRYDAAIKAAGGIDLQLLGLGENGHIGFNEPLSSLASRTRPVVLAPETRLQNAGLFDGKPESVPPLALTMGTGTILESRRIVLTVAGKAKAEMLRAVLEGPVTAQISASALHFHTNCLVLADEDAASALTIRPALDHALKHDPELRALHTLLT</sequence>
<dbReference type="GO" id="GO:0004342">
    <property type="term" value="F:glucosamine-6-phosphate deaminase activity"/>
    <property type="evidence" value="ECO:0007669"/>
    <property type="project" value="UniProtKB-UniRule"/>
</dbReference>
<gene>
    <name evidence="4" type="primary">nagB</name>
    <name evidence="4" type="ORF">ASN_1108</name>
</gene>
<dbReference type="InterPro" id="IPR018321">
    <property type="entry name" value="Glucosamine6P_isomerase_CS"/>
</dbReference>